<keyword evidence="3" id="KW-1185">Reference proteome</keyword>
<sequence>MRYFFSASSTATLSHAAVLKPAHVTLVSSIPSSRIYRTNQHHGSKHPQPVDTNQPLRRAPAKKQKKRPALIWGLPLEQQTALTLTFYFQTLVTVKRAESALKASSASKHDNSSAEHWREIHHYHAQAVEQYNTAVTRLLYYTIYLERHPEWRGSVKSLWKSIKIVTEHFEFDQLDADAHYGAQVPLPSPRPVPASIA</sequence>
<comment type="caution">
    <text evidence="2">The sequence shown here is derived from an EMBL/GenBank/DDBJ whole genome shotgun (WGS) entry which is preliminary data.</text>
</comment>
<proteinExistence type="predicted"/>
<reference evidence="2 3" key="1">
    <citation type="journal article" date="2019" name="Nat. Ecol. Evol.">
        <title>Megaphylogeny resolves global patterns of mushroom evolution.</title>
        <authorList>
            <person name="Varga T."/>
            <person name="Krizsan K."/>
            <person name="Foldi C."/>
            <person name="Dima B."/>
            <person name="Sanchez-Garcia M."/>
            <person name="Sanchez-Ramirez S."/>
            <person name="Szollosi G.J."/>
            <person name="Szarkandi J.G."/>
            <person name="Papp V."/>
            <person name="Albert L."/>
            <person name="Andreopoulos W."/>
            <person name="Angelini C."/>
            <person name="Antonin V."/>
            <person name="Barry K.W."/>
            <person name="Bougher N.L."/>
            <person name="Buchanan P."/>
            <person name="Buyck B."/>
            <person name="Bense V."/>
            <person name="Catcheside P."/>
            <person name="Chovatia M."/>
            <person name="Cooper J."/>
            <person name="Damon W."/>
            <person name="Desjardin D."/>
            <person name="Finy P."/>
            <person name="Geml J."/>
            <person name="Haridas S."/>
            <person name="Hughes K."/>
            <person name="Justo A."/>
            <person name="Karasinski D."/>
            <person name="Kautmanova I."/>
            <person name="Kiss B."/>
            <person name="Kocsube S."/>
            <person name="Kotiranta H."/>
            <person name="LaButti K.M."/>
            <person name="Lechner B.E."/>
            <person name="Liimatainen K."/>
            <person name="Lipzen A."/>
            <person name="Lukacs Z."/>
            <person name="Mihaltcheva S."/>
            <person name="Morgado L.N."/>
            <person name="Niskanen T."/>
            <person name="Noordeloos M.E."/>
            <person name="Ohm R.A."/>
            <person name="Ortiz-Santana B."/>
            <person name="Ovrebo C."/>
            <person name="Racz N."/>
            <person name="Riley R."/>
            <person name="Savchenko A."/>
            <person name="Shiryaev A."/>
            <person name="Soop K."/>
            <person name="Spirin V."/>
            <person name="Szebenyi C."/>
            <person name="Tomsovsky M."/>
            <person name="Tulloss R.E."/>
            <person name="Uehling J."/>
            <person name="Grigoriev I.V."/>
            <person name="Vagvolgyi C."/>
            <person name="Papp T."/>
            <person name="Martin F.M."/>
            <person name="Miettinen O."/>
            <person name="Hibbett D.S."/>
            <person name="Nagy L.G."/>
        </authorList>
    </citation>
    <scope>NUCLEOTIDE SEQUENCE [LARGE SCALE GENOMIC DNA]</scope>
    <source>
        <strain evidence="2 3">FP101781</strain>
    </source>
</reference>
<feature type="region of interest" description="Disordered" evidence="1">
    <location>
        <begin position="37"/>
        <end position="64"/>
    </location>
</feature>
<dbReference type="EMBL" id="QPFP01000008">
    <property type="protein sequence ID" value="TEB34902.1"/>
    <property type="molecule type" value="Genomic_DNA"/>
</dbReference>
<name>A0A4Y7TMX0_COPMI</name>
<accession>A0A4Y7TMX0</accession>
<organism evidence="2 3">
    <name type="scientific">Coprinellus micaceus</name>
    <name type="common">Glistening ink-cap mushroom</name>
    <name type="synonym">Coprinus micaceus</name>
    <dbReference type="NCBI Taxonomy" id="71717"/>
    <lineage>
        <taxon>Eukaryota</taxon>
        <taxon>Fungi</taxon>
        <taxon>Dikarya</taxon>
        <taxon>Basidiomycota</taxon>
        <taxon>Agaricomycotina</taxon>
        <taxon>Agaricomycetes</taxon>
        <taxon>Agaricomycetidae</taxon>
        <taxon>Agaricales</taxon>
        <taxon>Agaricineae</taxon>
        <taxon>Psathyrellaceae</taxon>
        <taxon>Coprinellus</taxon>
    </lineage>
</organism>
<protein>
    <submittedName>
        <fullName evidence="2">Uncharacterized protein</fullName>
    </submittedName>
</protein>
<gene>
    <name evidence="2" type="ORF">FA13DRAFT_1788523</name>
</gene>
<dbReference type="Proteomes" id="UP000298030">
    <property type="component" value="Unassembled WGS sequence"/>
</dbReference>
<evidence type="ECO:0000313" key="3">
    <source>
        <dbReference type="Proteomes" id="UP000298030"/>
    </source>
</evidence>
<evidence type="ECO:0000313" key="2">
    <source>
        <dbReference type="EMBL" id="TEB34902.1"/>
    </source>
</evidence>
<evidence type="ECO:0000256" key="1">
    <source>
        <dbReference type="SAM" id="MobiDB-lite"/>
    </source>
</evidence>
<dbReference type="AlphaFoldDB" id="A0A4Y7TMX0"/>